<evidence type="ECO:0000313" key="1">
    <source>
        <dbReference type="EMBL" id="HIS97928.1"/>
    </source>
</evidence>
<sequence>MKPKELTADSVWREYEKMLAYNDSIQLDDTVRVNENFFIGKQWEGVESNGLPTPQFNFLKRVTLFTVASITSDKLQLKCSPLPSGAGDRGLKRASDVINAEFEALFERNKLPWLLKEYMRNAAVDGDSATYTWWNPEADAGNGQKGAIVTEIVQNTRIGFGNTADRNVQSQPYILIKHREMTDALRERAHRLGCPDWQSIKEDTDEQLMDAYKDTGEKTTVILRLWKDDKTGTVWGCECARGVMIRKPWDLGLRLYPVTWLCWDYVQDSYHGQAMITGLIPNQIYINKLFAMSMISLMATAYPKIVYDKTRIPRWDNGIGRAIGVNGGGVDNVARMLGPAQISPQIAQFIELTQSLTQTNLGATSVALGEAKPDNTSAIIALQRAAATPNEITKQNLYQSIEDLGSIYMDFMSGYYGLRPAEIDPVAEVSEEILDFVGDKLPRTENGKIAVLFDFSSLRDLPLRLKLDVGAAAYWSEIAATQTMDNLLAQGHIDVLEYLERVPDGYITDRQGLINAITARRAAQNAAQAGTV</sequence>
<dbReference type="EMBL" id="DVJS01000202">
    <property type="protein sequence ID" value="HIS97928.1"/>
    <property type="molecule type" value="Genomic_DNA"/>
</dbReference>
<dbReference type="InterPro" id="IPR032427">
    <property type="entry name" value="P22_portal"/>
</dbReference>
<reference evidence="1" key="1">
    <citation type="submission" date="2020-10" db="EMBL/GenBank/DDBJ databases">
        <authorList>
            <person name="Gilroy R."/>
        </authorList>
    </citation>
    <scope>NUCLEOTIDE SEQUENCE</scope>
    <source>
        <strain evidence="1">ChiHecec3B27-6122</strain>
    </source>
</reference>
<organism evidence="1 2">
    <name type="scientific">Candidatus Scatomorpha pullistercoris</name>
    <dbReference type="NCBI Taxonomy" id="2840929"/>
    <lineage>
        <taxon>Bacteria</taxon>
        <taxon>Bacillati</taxon>
        <taxon>Bacillota</taxon>
        <taxon>Clostridia</taxon>
        <taxon>Eubacteriales</taxon>
        <taxon>Candidatus Scatomorpha</taxon>
    </lineage>
</organism>
<evidence type="ECO:0008006" key="3">
    <source>
        <dbReference type="Google" id="ProtNLM"/>
    </source>
</evidence>
<name>A0A9D1G648_9FIRM</name>
<dbReference type="AlphaFoldDB" id="A0A9D1G648"/>
<dbReference type="Proteomes" id="UP000886876">
    <property type="component" value="Unassembled WGS sequence"/>
</dbReference>
<gene>
    <name evidence="1" type="ORF">IAD42_08140</name>
</gene>
<evidence type="ECO:0000313" key="2">
    <source>
        <dbReference type="Proteomes" id="UP000886876"/>
    </source>
</evidence>
<proteinExistence type="predicted"/>
<accession>A0A9D1G648</accession>
<protein>
    <recommendedName>
        <fullName evidence="3">Portal protein</fullName>
    </recommendedName>
</protein>
<reference evidence="1" key="2">
    <citation type="journal article" date="2021" name="PeerJ">
        <title>Extensive microbial diversity within the chicken gut microbiome revealed by metagenomics and culture.</title>
        <authorList>
            <person name="Gilroy R."/>
            <person name="Ravi A."/>
            <person name="Getino M."/>
            <person name="Pursley I."/>
            <person name="Horton D.L."/>
            <person name="Alikhan N.F."/>
            <person name="Baker D."/>
            <person name="Gharbi K."/>
            <person name="Hall N."/>
            <person name="Watson M."/>
            <person name="Adriaenssens E.M."/>
            <person name="Foster-Nyarko E."/>
            <person name="Jarju S."/>
            <person name="Secka A."/>
            <person name="Antonio M."/>
            <person name="Oren A."/>
            <person name="Chaudhuri R.R."/>
            <person name="La Ragione R."/>
            <person name="Hildebrand F."/>
            <person name="Pallen M.J."/>
        </authorList>
    </citation>
    <scope>NUCLEOTIDE SEQUENCE</scope>
    <source>
        <strain evidence="1">ChiHecec3B27-6122</strain>
    </source>
</reference>
<dbReference type="Pfam" id="PF16510">
    <property type="entry name" value="P22_portal"/>
    <property type="match status" value="1"/>
</dbReference>
<comment type="caution">
    <text evidence="1">The sequence shown here is derived from an EMBL/GenBank/DDBJ whole genome shotgun (WGS) entry which is preliminary data.</text>
</comment>